<dbReference type="Proteomes" id="UP000198304">
    <property type="component" value="Unassembled WGS sequence"/>
</dbReference>
<feature type="transmembrane region" description="Helical" evidence="7">
    <location>
        <begin position="42"/>
        <end position="61"/>
    </location>
</feature>
<dbReference type="EMBL" id="FZOJ01000006">
    <property type="protein sequence ID" value="SNS25312.1"/>
    <property type="molecule type" value="Genomic_DNA"/>
</dbReference>
<gene>
    <name evidence="8" type="ORF">SAMN05446037_1006237</name>
</gene>
<feature type="transmembrane region" description="Helical" evidence="7">
    <location>
        <begin position="73"/>
        <end position="97"/>
    </location>
</feature>
<evidence type="ECO:0000256" key="3">
    <source>
        <dbReference type="ARBA" id="ARBA00022475"/>
    </source>
</evidence>
<dbReference type="AlphaFoldDB" id="A0A239CZM4"/>
<feature type="transmembrane region" description="Helical" evidence="7">
    <location>
        <begin position="6"/>
        <end position="21"/>
    </location>
</feature>
<name>A0A239CZM4_9FIRM</name>
<dbReference type="InterPro" id="IPR005524">
    <property type="entry name" value="DUF318"/>
</dbReference>
<reference evidence="8 9" key="1">
    <citation type="submission" date="2017-06" db="EMBL/GenBank/DDBJ databases">
        <authorList>
            <person name="Kim H.J."/>
            <person name="Triplett B.A."/>
        </authorList>
    </citation>
    <scope>NUCLEOTIDE SEQUENCE [LARGE SCALE GENOMIC DNA]</scope>
    <source>
        <strain evidence="8 9">SCA</strain>
    </source>
</reference>
<evidence type="ECO:0000256" key="7">
    <source>
        <dbReference type="SAM" id="Phobius"/>
    </source>
</evidence>
<keyword evidence="4 7" id="KW-0812">Transmembrane</keyword>
<evidence type="ECO:0000256" key="2">
    <source>
        <dbReference type="ARBA" id="ARBA00006386"/>
    </source>
</evidence>
<dbReference type="GO" id="GO:0005886">
    <property type="term" value="C:plasma membrane"/>
    <property type="evidence" value="ECO:0007669"/>
    <property type="project" value="UniProtKB-SubCell"/>
</dbReference>
<protein>
    <submittedName>
        <fullName evidence="8">Predicted permease</fullName>
    </submittedName>
</protein>
<sequence>MDIFTVFFWIITGIFLVVSIKKDKNKTLKSMKMAKGMMKNMLGQIIAILLLIGLIVTMIPPEKIQDYLGKSNLFISTVISATVGSITLIPAFVAFPLVGSFIDVGASIVPAVAFLTTLTMVGVVTFPLERQEFGLRFAVTRNALSFLFAVIIAFAMGVIL</sequence>
<evidence type="ECO:0000256" key="5">
    <source>
        <dbReference type="ARBA" id="ARBA00022989"/>
    </source>
</evidence>
<comment type="similarity">
    <text evidence="2">Belongs to the UPF0718 family.</text>
</comment>
<dbReference type="Pfam" id="PF03773">
    <property type="entry name" value="ArsP_1"/>
    <property type="match status" value="1"/>
</dbReference>
<keyword evidence="6 7" id="KW-0472">Membrane</keyword>
<comment type="subcellular location">
    <subcellularLocation>
        <location evidence="1">Cell membrane</location>
        <topology evidence="1">Multi-pass membrane protein</topology>
    </subcellularLocation>
</comment>
<evidence type="ECO:0000256" key="1">
    <source>
        <dbReference type="ARBA" id="ARBA00004651"/>
    </source>
</evidence>
<dbReference type="RefSeq" id="WP_089282469.1">
    <property type="nucleotide sequence ID" value="NZ_FZOJ01000006.1"/>
</dbReference>
<evidence type="ECO:0000313" key="9">
    <source>
        <dbReference type="Proteomes" id="UP000198304"/>
    </source>
</evidence>
<accession>A0A239CZM4</accession>
<evidence type="ECO:0000256" key="4">
    <source>
        <dbReference type="ARBA" id="ARBA00022692"/>
    </source>
</evidence>
<keyword evidence="3" id="KW-1003">Cell membrane</keyword>
<evidence type="ECO:0000256" key="6">
    <source>
        <dbReference type="ARBA" id="ARBA00023136"/>
    </source>
</evidence>
<feature type="transmembrane region" description="Helical" evidence="7">
    <location>
        <begin position="104"/>
        <end position="126"/>
    </location>
</feature>
<evidence type="ECO:0000313" key="8">
    <source>
        <dbReference type="EMBL" id="SNS25312.1"/>
    </source>
</evidence>
<feature type="transmembrane region" description="Helical" evidence="7">
    <location>
        <begin position="138"/>
        <end position="159"/>
    </location>
</feature>
<dbReference type="OrthoDB" id="5465282at2"/>
<keyword evidence="9" id="KW-1185">Reference proteome</keyword>
<keyword evidence="5 7" id="KW-1133">Transmembrane helix</keyword>
<proteinExistence type="inferred from homology"/>
<organism evidence="8 9">
    <name type="scientific">Anaerovirgula multivorans</name>
    <dbReference type="NCBI Taxonomy" id="312168"/>
    <lineage>
        <taxon>Bacteria</taxon>
        <taxon>Bacillati</taxon>
        <taxon>Bacillota</taxon>
        <taxon>Clostridia</taxon>
        <taxon>Peptostreptococcales</taxon>
        <taxon>Natronincolaceae</taxon>
        <taxon>Anaerovirgula</taxon>
    </lineage>
</organism>